<sequence length="414" mass="45244">MRRARISIKPNVRPGGRGVAPAAEDKSSQGSTAVDDTHQKLSSSPQSQLEVKESAVATGDGNVPGCPSEKASLNINDGAPSSVSTPATTVLQRRSRFSATPNLARPKVCSAPPSTGKTVSLPTEPSKISSPFQAAKSFPQSPIPVAISRDDSQHSTFSDATTAANCPPSSPCLPSTFGCPESPSSTPSQQEPCRTPQKIPNEDFRPQEGATPMSCTLSPYVKLSRVDGPDSPLRDKISSDKRLVLRALKLKELMKLERKKERMEKKSRLHKREHCIEPDHEKMTLAGFIYYLPESNPMKSSLSTEETQTQTTAPPTPTVQKNMAKADEEEEDDDDEELLVPKVKVAEDGSLILDEESLTVRVQRTSDTVVENANPLFERGSTTTYTSFRKKCHVKNWSIRGTNTKCYSCWFLIV</sequence>
<reference evidence="3" key="1">
    <citation type="submission" date="2025-08" db="UniProtKB">
        <authorList>
            <consortium name="Ensembl"/>
        </authorList>
    </citation>
    <scope>IDENTIFICATION</scope>
</reference>
<dbReference type="Proteomes" id="UP000694701">
    <property type="component" value="Unplaced"/>
</dbReference>
<evidence type="ECO:0000313" key="3">
    <source>
        <dbReference type="Ensembl" id="ENSCCRP00020030696.1"/>
    </source>
</evidence>
<dbReference type="PANTHER" id="PTHR22929:SF0">
    <property type="entry name" value="TRANSCRIPTION FACTOR TFIIIB COMPONENT B'' HOMOLOG"/>
    <property type="match status" value="1"/>
</dbReference>
<name>A0A8C2DZF2_CYPCA</name>
<feature type="region of interest" description="Disordered" evidence="2">
    <location>
        <begin position="299"/>
        <end position="336"/>
    </location>
</feature>
<feature type="compositionally biased region" description="Polar residues" evidence="2">
    <location>
        <begin position="112"/>
        <end position="132"/>
    </location>
</feature>
<dbReference type="GO" id="GO:0070898">
    <property type="term" value="P:RNA polymerase III preinitiation complex assembly"/>
    <property type="evidence" value="ECO:0007669"/>
    <property type="project" value="TreeGrafter"/>
</dbReference>
<feature type="compositionally biased region" description="Polar residues" evidence="2">
    <location>
        <begin position="154"/>
        <end position="164"/>
    </location>
</feature>
<evidence type="ECO:0000256" key="2">
    <source>
        <dbReference type="SAM" id="MobiDB-lite"/>
    </source>
</evidence>
<dbReference type="GO" id="GO:0001156">
    <property type="term" value="F:TFIIIC-class transcription factor complex binding"/>
    <property type="evidence" value="ECO:0007669"/>
    <property type="project" value="TreeGrafter"/>
</dbReference>
<organism evidence="3 4">
    <name type="scientific">Cyprinus carpio</name>
    <name type="common">Common carp</name>
    <dbReference type="NCBI Taxonomy" id="7962"/>
    <lineage>
        <taxon>Eukaryota</taxon>
        <taxon>Metazoa</taxon>
        <taxon>Chordata</taxon>
        <taxon>Craniata</taxon>
        <taxon>Vertebrata</taxon>
        <taxon>Euteleostomi</taxon>
        <taxon>Actinopterygii</taxon>
        <taxon>Neopterygii</taxon>
        <taxon>Teleostei</taxon>
        <taxon>Ostariophysi</taxon>
        <taxon>Cypriniformes</taxon>
        <taxon>Cyprinidae</taxon>
        <taxon>Cyprininae</taxon>
        <taxon>Cyprinus</taxon>
    </lineage>
</organism>
<evidence type="ECO:0000313" key="4">
    <source>
        <dbReference type="Proteomes" id="UP000694701"/>
    </source>
</evidence>
<proteinExistence type="predicted"/>
<feature type="compositionally biased region" description="Low complexity" evidence="2">
    <location>
        <begin position="180"/>
        <end position="192"/>
    </location>
</feature>
<evidence type="ECO:0000256" key="1">
    <source>
        <dbReference type="SAM" id="Coils"/>
    </source>
</evidence>
<dbReference type="AlphaFoldDB" id="A0A8C2DZF2"/>
<dbReference type="PANTHER" id="PTHR22929">
    <property type="entry name" value="RNA POLYMERASE III TRANSCRIPTION INITIATION FACTOR B"/>
    <property type="match status" value="1"/>
</dbReference>
<feature type="compositionally biased region" description="Low complexity" evidence="2">
    <location>
        <begin position="304"/>
        <end position="313"/>
    </location>
</feature>
<dbReference type="GO" id="GO:0000126">
    <property type="term" value="C:transcription factor TFIIIB complex"/>
    <property type="evidence" value="ECO:0007669"/>
    <property type="project" value="TreeGrafter"/>
</dbReference>
<feature type="compositionally biased region" description="Acidic residues" evidence="2">
    <location>
        <begin position="327"/>
        <end position="336"/>
    </location>
</feature>
<feature type="coiled-coil region" evidence="1">
    <location>
        <begin position="246"/>
        <end position="273"/>
    </location>
</feature>
<dbReference type="Ensembl" id="ENSCCRT00020033583.1">
    <property type="protein sequence ID" value="ENSCCRP00020030696.1"/>
    <property type="gene ID" value="ENSCCRG00020013907.1"/>
</dbReference>
<feature type="compositionally biased region" description="Polar residues" evidence="2">
    <location>
        <begin position="71"/>
        <end position="101"/>
    </location>
</feature>
<protein>
    <submittedName>
        <fullName evidence="3">Uncharacterized protein</fullName>
    </submittedName>
</protein>
<feature type="region of interest" description="Disordered" evidence="2">
    <location>
        <begin position="1"/>
        <end position="215"/>
    </location>
</feature>
<keyword evidence="1" id="KW-0175">Coiled coil</keyword>
<feature type="compositionally biased region" description="Polar residues" evidence="2">
    <location>
        <begin position="28"/>
        <end position="49"/>
    </location>
</feature>
<accession>A0A8C2DZF2</accession>